<dbReference type="GO" id="GO:0004300">
    <property type="term" value="F:enoyl-CoA hydratase activity"/>
    <property type="evidence" value="ECO:0007669"/>
    <property type="project" value="UniProtKB-EC"/>
</dbReference>
<keyword evidence="2" id="KW-0456">Lyase</keyword>
<name>A0A2W2CTJ2_9ACTN</name>
<dbReference type="AlphaFoldDB" id="A0A2W2CTJ2"/>
<organism evidence="2 3">
    <name type="scientific">Nonomuraea aridisoli</name>
    <dbReference type="NCBI Taxonomy" id="2070368"/>
    <lineage>
        <taxon>Bacteria</taxon>
        <taxon>Bacillati</taxon>
        <taxon>Actinomycetota</taxon>
        <taxon>Actinomycetes</taxon>
        <taxon>Streptosporangiales</taxon>
        <taxon>Streptosporangiaceae</taxon>
        <taxon>Nonomuraea</taxon>
    </lineage>
</organism>
<dbReference type="InterPro" id="IPR001753">
    <property type="entry name" value="Enoyl-CoA_hydra/iso"/>
</dbReference>
<comment type="similarity">
    <text evidence="1">Belongs to the enoyl-CoA hydratase/isomerase family.</text>
</comment>
<dbReference type="Gene3D" id="3.90.226.10">
    <property type="entry name" value="2-enoyl-CoA Hydratase, Chain A, domain 1"/>
    <property type="match status" value="1"/>
</dbReference>
<dbReference type="SUPFAM" id="SSF52096">
    <property type="entry name" value="ClpP/crotonase"/>
    <property type="match status" value="1"/>
</dbReference>
<sequence length="68" mass="7365">MAFSEIAYEVSDRIATITLRRPERLNAFTLTMRAELIEAFDQADADDDVRAVVVTGAGRAFCAGADLG</sequence>
<feature type="non-terminal residue" evidence="2">
    <location>
        <position position="68"/>
    </location>
</feature>
<dbReference type="PANTHER" id="PTHR43802">
    <property type="entry name" value="ENOYL-COA HYDRATASE"/>
    <property type="match status" value="1"/>
</dbReference>
<comment type="caution">
    <text evidence="2">The sequence shown here is derived from an EMBL/GenBank/DDBJ whole genome shotgun (WGS) entry which is preliminary data.</text>
</comment>
<dbReference type="Proteomes" id="UP000249304">
    <property type="component" value="Unassembled WGS sequence"/>
</dbReference>
<evidence type="ECO:0000313" key="3">
    <source>
        <dbReference type="Proteomes" id="UP000249304"/>
    </source>
</evidence>
<dbReference type="EC" id="4.2.1.17" evidence="2"/>
<dbReference type="InterPro" id="IPR029045">
    <property type="entry name" value="ClpP/crotonase-like_dom_sf"/>
</dbReference>
<proteinExistence type="inferred from homology"/>
<reference evidence="2 3" key="1">
    <citation type="submission" date="2018-01" db="EMBL/GenBank/DDBJ databases">
        <title>Draft genome sequence of Nonomuraea sp. KC333.</title>
        <authorList>
            <person name="Sahin N."/>
            <person name="Saygin H."/>
            <person name="Ay H."/>
        </authorList>
    </citation>
    <scope>NUCLEOTIDE SEQUENCE [LARGE SCALE GENOMIC DNA]</scope>
    <source>
        <strain evidence="2 3">KC333</strain>
    </source>
</reference>
<dbReference type="RefSeq" id="WP_181449374.1">
    <property type="nucleotide sequence ID" value="NZ_POUD01000532.1"/>
</dbReference>
<keyword evidence="3" id="KW-1185">Reference proteome</keyword>
<protein>
    <submittedName>
        <fullName evidence="2">Enoyl-CoA hydratase</fullName>
        <ecNumber evidence="2">4.2.1.17</ecNumber>
    </submittedName>
</protein>
<accession>A0A2W2CTJ2</accession>
<evidence type="ECO:0000313" key="2">
    <source>
        <dbReference type="EMBL" id="PZG01903.1"/>
    </source>
</evidence>
<dbReference type="Pfam" id="PF00378">
    <property type="entry name" value="ECH_1"/>
    <property type="match status" value="1"/>
</dbReference>
<evidence type="ECO:0000256" key="1">
    <source>
        <dbReference type="ARBA" id="ARBA00005254"/>
    </source>
</evidence>
<gene>
    <name evidence="2" type="ORF">C1J01_47755</name>
</gene>
<dbReference type="EMBL" id="POUD01000532">
    <property type="protein sequence ID" value="PZG01903.1"/>
    <property type="molecule type" value="Genomic_DNA"/>
</dbReference>
<dbReference type="PANTHER" id="PTHR43802:SF1">
    <property type="entry name" value="IP11341P-RELATED"/>
    <property type="match status" value="1"/>
</dbReference>